<dbReference type="InterPro" id="IPR036390">
    <property type="entry name" value="WH_DNA-bd_sf"/>
</dbReference>
<dbReference type="Pfam" id="PF12840">
    <property type="entry name" value="HTH_20"/>
    <property type="match status" value="1"/>
</dbReference>
<proteinExistence type="predicted"/>
<dbReference type="InterPro" id="IPR011991">
    <property type="entry name" value="ArsR-like_HTH"/>
</dbReference>
<dbReference type="Proteomes" id="UP000509241">
    <property type="component" value="Chromosome"/>
</dbReference>
<dbReference type="SUPFAM" id="SSF46785">
    <property type="entry name" value="Winged helix' DNA-binding domain"/>
    <property type="match status" value="1"/>
</dbReference>
<name>A0A7D5KCC9_9EURY</name>
<accession>A0A7D5KCC9</accession>
<reference evidence="1 2" key="1">
    <citation type="submission" date="2020-07" db="EMBL/GenBank/DDBJ databases">
        <authorList>
            <person name="Cui H."/>
        </authorList>
    </citation>
    <scope>NUCLEOTIDE SEQUENCE [LARGE SCALE GENOMIC DNA]</scope>
    <source>
        <strain evidence="1 2">YPL8</strain>
    </source>
</reference>
<dbReference type="AlphaFoldDB" id="A0A7D5KCC9"/>
<gene>
    <name evidence="1" type="ORF">HYG82_06285</name>
</gene>
<dbReference type="Gene3D" id="1.10.10.10">
    <property type="entry name" value="Winged helix-like DNA-binding domain superfamily/Winged helix DNA-binding domain"/>
    <property type="match status" value="1"/>
</dbReference>
<dbReference type="CDD" id="cd00090">
    <property type="entry name" value="HTH_ARSR"/>
    <property type="match status" value="1"/>
</dbReference>
<dbReference type="GeneID" id="300796081"/>
<organism evidence="1 2">
    <name type="scientific">Natrinema halophilum</name>
    <dbReference type="NCBI Taxonomy" id="1699371"/>
    <lineage>
        <taxon>Archaea</taxon>
        <taxon>Methanobacteriati</taxon>
        <taxon>Methanobacteriota</taxon>
        <taxon>Stenosarchaea group</taxon>
        <taxon>Halobacteria</taxon>
        <taxon>Halobacteriales</taxon>
        <taxon>Natrialbaceae</taxon>
        <taxon>Natrinema</taxon>
    </lineage>
</organism>
<sequence>MGGTTRFGTVFDLLGDNYTREILRVTSTEPKGVKEMSRELDVARSTIYRRVNRLVDLGFLHEQTKTSLDGHHYTVYEAAIERLTIEIENGELGCQLHPSDDAASRFTKLMEGMSDI</sequence>
<protein>
    <submittedName>
        <fullName evidence="1">Winged helix-turn-helix transcriptional regulator</fullName>
    </submittedName>
</protein>
<evidence type="ECO:0000313" key="2">
    <source>
        <dbReference type="Proteomes" id="UP000509241"/>
    </source>
</evidence>
<keyword evidence="2" id="KW-1185">Reference proteome</keyword>
<dbReference type="EMBL" id="CP058601">
    <property type="protein sequence ID" value="QLG48481.1"/>
    <property type="molecule type" value="Genomic_DNA"/>
</dbReference>
<dbReference type="OrthoDB" id="290446at2157"/>
<dbReference type="RefSeq" id="WP_179260220.1">
    <property type="nucleotide sequence ID" value="NZ_CP058601.1"/>
</dbReference>
<evidence type="ECO:0000313" key="1">
    <source>
        <dbReference type="EMBL" id="QLG48481.1"/>
    </source>
</evidence>
<dbReference type="InterPro" id="IPR036388">
    <property type="entry name" value="WH-like_DNA-bd_sf"/>
</dbReference>